<evidence type="ECO:0000313" key="3">
    <source>
        <dbReference type="Proteomes" id="UP000251994"/>
    </source>
</evidence>
<accession>A0A344S965</accession>
<dbReference type="EMBL" id="RVIJ01000017">
    <property type="protein sequence ID" value="MLW01793.1"/>
    <property type="molecule type" value="Genomic_DNA"/>
</dbReference>
<reference evidence="1 3" key="1">
    <citation type="submission" date="2018-06" db="EMBL/GenBank/DDBJ databases">
        <title>Completed Genome Sequences of 32 Strains from Various Serotypes of Salmonella enterica.</title>
        <authorList>
            <person name="Nash J.H.E."/>
            <person name="Robertson J."/>
            <person name="Bessonov K."/>
        </authorList>
    </citation>
    <scope>NUCLEOTIDE SEQUENCE [LARGE SCALE GENOMIC DNA]</scope>
    <source>
        <strain evidence="1 3">SA20021456</strain>
    </source>
</reference>
<dbReference type="Proteomes" id="UP000251994">
    <property type="component" value="Chromosome"/>
</dbReference>
<dbReference type="Gene3D" id="2.40.128.380">
    <property type="entry name" value="T3SS negative regulator GrlR"/>
    <property type="match status" value="1"/>
</dbReference>
<dbReference type="EMBL" id="CP030219">
    <property type="protein sequence ID" value="AXD71404.1"/>
    <property type="molecule type" value="Genomic_DNA"/>
</dbReference>
<organism evidence="2">
    <name type="scientific">Salmonella enterica</name>
    <name type="common">Salmonella choleraesuis</name>
    <dbReference type="NCBI Taxonomy" id="28901"/>
    <lineage>
        <taxon>Bacteria</taxon>
        <taxon>Pseudomonadati</taxon>
        <taxon>Pseudomonadota</taxon>
        <taxon>Gammaproteobacteria</taxon>
        <taxon>Enterobacterales</taxon>
        <taxon>Enterobacteriaceae</taxon>
        <taxon>Salmonella</taxon>
    </lineage>
</organism>
<evidence type="ECO:0000313" key="1">
    <source>
        <dbReference type="EMBL" id="AXD71404.1"/>
    </source>
</evidence>
<name>A0A344S965_SALER</name>
<dbReference type="InterPro" id="IPR043019">
    <property type="entry name" value="GrlR_sf"/>
</dbReference>
<protein>
    <submittedName>
        <fullName evidence="2">Negative regulator GrlR</fullName>
    </submittedName>
</protein>
<reference evidence="2" key="2">
    <citation type="submission" date="2018-10" db="EMBL/GenBank/DDBJ databases">
        <authorList>
            <consortium name="PulseNet: The National Subtyping Network for Foodborne Disease Surveillance"/>
            <person name="Tarr C.L."/>
            <person name="Trees E."/>
            <person name="Katz L.S."/>
            <person name="Carleton-Romer H.A."/>
            <person name="Stroika S."/>
            <person name="Kucerova Z."/>
            <person name="Roache K.F."/>
            <person name="Sabol A.L."/>
            <person name="Besser J."/>
            <person name="Gerner-Smidt P."/>
        </authorList>
    </citation>
    <scope>NUCLEOTIDE SEQUENCE [LARGE SCALE GENOMIC DNA]</scope>
    <source>
        <strain evidence="2">PNUSAS038541</strain>
    </source>
</reference>
<dbReference type="Proteomes" id="UP000885392">
    <property type="component" value="Unassembled WGS sequence"/>
</dbReference>
<sequence length="117" mass="12834">MAKLPRMQKMKDGLYKVVFDSNVNPNGQCDGIVSIRDNRINGGDYVCFYRGLIQSGGVTLQVVRHNPNDTTVFNGVNNVELALQVKEIGEGAIFNGSVWSRPDLTISGSLTFLSELI</sequence>
<dbReference type="AlphaFoldDB" id="A0A344S965"/>
<evidence type="ECO:0000313" key="2">
    <source>
        <dbReference type="EMBL" id="MLW01793.1"/>
    </source>
</evidence>
<gene>
    <name evidence="1" type="ORF">CHC34_10755</name>
    <name evidence="2" type="ORF">EAK82_16545</name>
</gene>
<proteinExistence type="predicted"/>